<sequence>MDKGKGALEDVFEVMYLHFLLGSKVARELSLEFARWLIQSEAGDREPLQPSALRHGQTLRANGKTTTTKPPQEERNMDTMEEGRDAAGSPGPERAHEEGSGEAEVQVHAAAERGSPDYMDTRDRDKRSGSSSSSSSSSSDEEEEAKVEEVAKSEEVVTVEEVVKSKEVVTVEEVATSEEVVKVEEEVEVSVEVEVEDARGGSRRSSTSSASSASSASPGDPCDDPPIQPRVLEEEDGGDDDAGHGGLLTTYDLPAPREESVDYSLKALERVALEERSAAPPEPGQPDISLFVRVRHVHAHHI</sequence>
<evidence type="ECO:0000256" key="1">
    <source>
        <dbReference type="SAM" id="MobiDB-lite"/>
    </source>
</evidence>
<comment type="caution">
    <text evidence="2">The sequence shown here is derived from an EMBL/GenBank/DDBJ whole genome shotgun (WGS) entry which is preliminary data.</text>
</comment>
<accession>A0A4Z2FTF9</accession>
<evidence type="ECO:0000313" key="3">
    <source>
        <dbReference type="Proteomes" id="UP000314294"/>
    </source>
</evidence>
<feature type="compositionally biased region" description="Polar residues" evidence="1">
    <location>
        <begin position="59"/>
        <end position="70"/>
    </location>
</feature>
<dbReference type="EMBL" id="SRLO01000920">
    <property type="protein sequence ID" value="TNN44150.1"/>
    <property type="molecule type" value="Genomic_DNA"/>
</dbReference>
<evidence type="ECO:0000313" key="2">
    <source>
        <dbReference type="EMBL" id="TNN44150.1"/>
    </source>
</evidence>
<protein>
    <submittedName>
        <fullName evidence="2">Uncharacterized protein</fullName>
    </submittedName>
</protein>
<organism evidence="2 3">
    <name type="scientific">Liparis tanakae</name>
    <name type="common">Tanaka's snailfish</name>
    <dbReference type="NCBI Taxonomy" id="230148"/>
    <lineage>
        <taxon>Eukaryota</taxon>
        <taxon>Metazoa</taxon>
        <taxon>Chordata</taxon>
        <taxon>Craniata</taxon>
        <taxon>Vertebrata</taxon>
        <taxon>Euteleostomi</taxon>
        <taxon>Actinopterygii</taxon>
        <taxon>Neopterygii</taxon>
        <taxon>Teleostei</taxon>
        <taxon>Neoteleostei</taxon>
        <taxon>Acanthomorphata</taxon>
        <taxon>Eupercaria</taxon>
        <taxon>Perciformes</taxon>
        <taxon>Cottioidei</taxon>
        <taxon>Cottales</taxon>
        <taxon>Liparidae</taxon>
        <taxon>Liparis</taxon>
    </lineage>
</organism>
<feature type="compositionally biased region" description="Basic and acidic residues" evidence="1">
    <location>
        <begin position="110"/>
        <end position="128"/>
    </location>
</feature>
<name>A0A4Z2FTF9_9TELE</name>
<dbReference type="Proteomes" id="UP000314294">
    <property type="component" value="Unassembled WGS sequence"/>
</dbReference>
<feature type="region of interest" description="Disordered" evidence="1">
    <location>
        <begin position="47"/>
        <end position="155"/>
    </location>
</feature>
<gene>
    <name evidence="2" type="ORF">EYF80_045630</name>
</gene>
<reference evidence="2 3" key="1">
    <citation type="submission" date="2019-03" db="EMBL/GenBank/DDBJ databases">
        <title>First draft genome of Liparis tanakae, snailfish: a comprehensive survey of snailfish specific genes.</title>
        <authorList>
            <person name="Kim W."/>
            <person name="Song I."/>
            <person name="Jeong J.-H."/>
            <person name="Kim D."/>
            <person name="Kim S."/>
            <person name="Ryu S."/>
            <person name="Song J.Y."/>
            <person name="Lee S.K."/>
        </authorList>
    </citation>
    <scope>NUCLEOTIDE SEQUENCE [LARGE SCALE GENOMIC DNA]</scope>
    <source>
        <tissue evidence="2">Muscle</tissue>
    </source>
</reference>
<keyword evidence="3" id="KW-1185">Reference proteome</keyword>
<feature type="compositionally biased region" description="Low complexity" evidence="1">
    <location>
        <begin position="203"/>
        <end position="220"/>
    </location>
</feature>
<feature type="region of interest" description="Disordered" evidence="1">
    <location>
        <begin position="173"/>
        <end position="256"/>
    </location>
</feature>
<proteinExistence type="predicted"/>
<feature type="compositionally biased region" description="Acidic residues" evidence="1">
    <location>
        <begin position="185"/>
        <end position="195"/>
    </location>
</feature>
<dbReference type="AlphaFoldDB" id="A0A4Z2FTF9"/>
<feature type="compositionally biased region" description="Basic and acidic residues" evidence="1">
    <location>
        <begin position="71"/>
        <end position="85"/>
    </location>
</feature>